<evidence type="ECO:0000313" key="2">
    <source>
        <dbReference type="EMBL" id="OVA16308.1"/>
    </source>
</evidence>
<proteinExistence type="predicted"/>
<dbReference type="InParanoid" id="A0A200R0W0"/>
<keyword evidence="3" id="KW-1185">Reference proteome</keyword>
<organism evidence="2 3">
    <name type="scientific">Macleaya cordata</name>
    <name type="common">Five-seeded plume-poppy</name>
    <name type="synonym">Bocconia cordata</name>
    <dbReference type="NCBI Taxonomy" id="56857"/>
    <lineage>
        <taxon>Eukaryota</taxon>
        <taxon>Viridiplantae</taxon>
        <taxon>Streptophyta</taxon>
        <taxon>Embryophyta</taxon>
        <taxon>Tracheophyta</taxon>
        <taxon>Spermatophyta</taxon>
        <taxon>Magnoliopsida</taxon>
        <taxon>Ranunculales</taxon>
        <taxon>Papaveraceae</taxon>
        <taxon>Papaveroideae</taxon>
        <taxon>Macleaya</taxon>
    </lineage>
</organism>
<feature type="compositionally biased region" description="Polar residues" evidence="1">
    <location>
        <begin position="1"/>
        <end position="11"/>
    </location>
</feature>
<dbReference type="Proteomes" id="UP000195402">
    <property type="component" value="Unassembled WGS sequence"/>
</dbReference>
<feature type="compositionally biased region" description="Low complexity" evidence="1">
    <location>
        <begin position="27"/>
        <end position="56"/>
    </location>
</feature>
<dbReference type="EMBL" id="MVGT01000595">
    <property type="protein sequence ID" value="OVA16308.1"/>
    <property type="molecule type" value="Genomic_DNA"/>
</dbReference>
<protein>
    <submittedName>
        <fullName evidence="2">Uncharacterized protein</fullName>
    </submittedName>
</protein>
<evidence type="ECO:0000313" key="3">
    <source>
        <dbReference type="Proteomes" id="UP000195402"/>
    </source>
</evidence>
<accession>A0A200R0W0</accession>
<name>A0A200R0W0_MACCD</name>
<feature type="region of interest" description="Disordered" evidence="1">
    <location>
        <begin position="1"/>
        <end position="100"/>
    </location>
</feature>
<sequence>MSDVTGMTSRTVEGEEQAEAPREEEPQLQQEGVPTAVGVPPTAPQDQSSTQTETSTVFVPRRSSRTPKPNPNSGVEVPSTPSGRLLDGGALSRNPPAGCF</sequence>
<dbReference type="AlphaFoldDB" id="A0A200R0W0"/>
<evidence type="ECO:0000256" key="1">
    <source>
        <dbReference type="SAM" id="MobiDB-lite"/>
    </source>
</evidence>
<gene>
    <name evidence="2" type="ORF">BVC80_6201g2</name>
</gene>
<reference evidence="2 3" key="1">
    <citation type="journal article" date="2017" name="Mol. Plant">
        <title>The Genome of Medicinal Plant Macleaya cordata Provides New Insights into Benzylisoquinoline Alkaloids Metabolism.</title>
        <authorList>
            <person name="Liu X."/>
            <person name="Liu Y."/>
            <person name="Huang P."/>
            <person name="Ma Y."/>
            <person name="Qing Z."/>
            <person name="Tang Q."/>
            <person name="Cao H."/>
            <person name="Cheng P."/>
            <person name="Zheng Y."/>
            <person name="Yuan Z."/>
            <person name="Zhou Y."/>
            <person name="Liu J."/>
            <person name="Tang Z."/>
            <person name="Zhuo Y."/>
            <person name="Zhang Y."/>
            <person name="Yu L."/>
            <person name="Huang J."/>
            <person name="Yang P."/>
            <person name="Peng Q."/>
            <person name="Zhang J."/>
            <person name="Jiang W."/>
            <person name="Zhang Z."/>
            <person name="Lin K."/>
            <person name="Ro D.K."/>
            <person name="Chen X."/>
            <person name="Xiong X."/>
            <person name="Shang Y."/>
            <person name="Huang S."/>
            <person name="Zeng J."/>
        </authorList>
    </citation>
    <scope>NUCLEOTIDE SEQUENCE [LARGE SCALE GENOMIC DNA]</scope>
    <source>
        <strain evidence="3">cv. BLH2017</strain>
        <tissue evidence="2">Root</tissue>
    </source>
</reference>
<comment type="caution">
    <text evidence="2">The sequence shown here is derived from an EMBL/GenBank/DDBJ whole genome shotgun (WGS) entry which is preliminary data.</text>
</comment>